<reference evidence="1 2" key="1">
    <citation type="submission" date="2018-12" db="EMBL/GenBank/DDBJ databases">
        <title>Genome Sequence of Candidatus Viridilinea halotolerans isolated from saline sulfide-rich spring.</title>
        <authorList>
            <person name="Grouzdev D.S."/>
            <person name="Burganskaya E.I."/>
            <person name="Krutkina M.S."/>
            <person name="Sukhacheva M.V."/>
            <person name="Gorlenko V.M."/>
        </authorList>
    </citation>
    <scope>NUCLEOTIDE SEQUENCE [LARGE SCALE GENOMIC DNA]</scope>
    <source>
        <strain evidence="1">Chok-6</strain>
    </source>
</reference>
<protein>
    <submittedName>
        <fullName evidence="1">Uncharacterized protein</fullName>
    </submittedName>
</protein>
<sequence length="152" mass="17529">MGTFRIFTADDYHHLKPHLQRGARTKQAPPQRQQQLQRLEERVQEYQQYFHYDHARGGTLPQNHAWRPYRFTVQNVLLGATVLRHSREHNCLEVDAFLTAHPPEYDQLAAAQALTCFLLSEAYKCGSSLELRFTKQVAAGQLPAELCALAER</sequence>
<evidence type="ECO:0000313" key="2">
    <source>
        <dbReference type="Proteomes" id="UP000280307"/>
    </source>
</evidence>
<comment type="caution">
    <text evidence="1">The sequence shown here is derived from an EMBL/GenBank/DDBJ whole genome shotgun (WGS) entry which is preliminary data.</text>
</comment>
<gene>
    <name evidence="1" type="ORF">EI684_16235</name>
</gene>
<evidence type="ECO:0000313" key="1">
    <source>
        <dbReference type="EMBL" id="RRR69229.1"/>
    </source>
</evidence>
<dbReference type="Proteomes" id="UP000280307">
    <property type="component" value="Unassembled WGS sequence"/>
</dbReference>
<feature type="non-terminal residue" evidence="1">
    <location>
        <position position="152"/>
    </location>
</feature>
<accession>A0A426TV58</accession>
<name>A0A426TV58_9CHLR</name>
<proteinExistence type="predicted"/>
<dbReference type="EMBL" id="RSAS01000656">
    <property type="protein sequence ID" value="RRR69229.1"/>
    <property type="molecule type" value="Genomic_DNA"/>
</dbReference>
<organism evidence="1 2">
    <name type="scientific">Candidatus Viridilinea halotolerans</name>
    <dbReference type="NCBI Taxonomy" id="2491704"/>
    <lineage>
        <taxon>Bacteria</taxon>
        <taxon>Bacillati</taxon>
        <taxon>Chloroflexota</taxon>
        <taxon>Chloroflexia</taxon>
        <taxon>Chloroflexales</taxon>
        <taxon>Chloroflexineae</taxon>
        <taxon>Oscillochloridaceae</taxon>
        <taxon>Candidatus Viridilinea</taxon>
    </lineage>
</organism>
<dbReference type="AlphaFoldDB" id="A0A426TV58"/>